<dbReference type="InterPro" id="IPR013320">
    <property type="entry name" value="ConA-like_dom_sf"/>
</dbReference>
<dbReference type="InterPro" id="IPR050546">
    <property type="entry name" value="Glycosyl_Hydrlase_16"/>
</dbReference>
<evidence type="ECO:0000256" key="9">
    <source>
        <dbReference type="ARBA" id="ARBA00023180"/>
    </source>
</evidence>
<dbReference type="FunFam" id="2.60.120.200:FF:000159">
    <property type="entry name" value="Glycosidase"/>
    <property type="match status" value="1"/>
</dbReference>
<evidence type="ECO:0000256" key="10">
    <source>
        <dbReference type="ARBA" id="ARBA00023288"/>
    </source>
</evidence>
<keyword evidence="10" id="KW-0449">Lipoprotein</keyword>
<dbReference type="OrthoDB" id="4781at2759"/>
<gene>
    <name evidence="19" type="ORF">PGUG_00573</name>
</gene>
<feature type="compositionally biased region" description="Low complexity" evidence="16">
    <location>
        <begin position="373"/>
        <end position="385"/>
    </location>
</feature>
<dbReference type="RefSeq" id="XP_001487196.2">
    <property type="nucleotide sequence ID" value="XM_001487146.1"/>
</dbReference>
<proteinExistence type="inferred from homology"/>
<comment type="catalytic activity">
    <reaction evidence="1">
        <text>Random endo-hydrolysis of N-acetyl-beta-D-glucosaminide (1-&gt;4)-beta-linkages in chitin and chitodextrins.</text>
        <dbReference type="EC" id="3.2.1.14"/>
    </reaction>
</comment>
<evidence type="ECO:0000256" key="5">
    <source>
        <dbReference type="ARBA" id="ARBA00022679"/>
    </source>
</evidence>
<keyword evidence="4" id="KW-0328">Glycosyltransferase</keyword>
<dbReference type="OMA" id="WNATANQ"/>
<sequence>MKWNILALFFLFAYMSAAKTIACNETSQCPEDAPCCSQYGECGTGAYCLGGCDIRFSYNLSACMPMPRMDSFNTTFKSTKQVEISTKYLGKSSDSDWVYTGYLDTHDDALLLQMPNQSTGTVVSSTKYLWYGRVGATMKTSRGRGVITAFILFSDVKDEIDYEFVGYNLTAPQTNYYYQGVLNYTNAKNSSTSNTFSNWHNYELDWQEDKMDWYVDGEKVRTLKKEDTYNSTTKQYMYPQTPSRIQFSLWPGGAASNGIGTIEWAGGDVDWDSDDIKKYGYYYVYVKNVTVEAYDLPDDVKLVGGDDADKLDSFMYNSTDGNQDNVILTNKKTWLGSDEAVGWAPDNEDDDDDEESSSVSGSASTTSKKKTSTTDVSANVPTRTTTGGGNGNGDGSAATTADYNPSAGIGGFVQNSKETSSTTGNKSSSGGSKTFIEGVMTFIGALGLTFVF</sequence>
<dbReference type="PANTHER" id="PTHR10963:SF22">
    <property type="entry name" value="GLYCOSIDASE CRH2-RELATED"/>
    <property type="match status" value="1"/>
</dbReference>
<accession>A5DBB8</accession>
<evidence type="ECO:0000256" key="13">
    <source>
        <dbReference type="ARBA" id="ARBA00038074"/>
    </source>
</evidence>
<dbReference type="GO" id="GO:0005975">
    <property type="term" value="P:carbohydrate metabolic process"/>
    <property type="evidence" value="ECO:0007669"/>
    <property type="project" value="InterPro"/>
</dbReference>
<name>A5DBB8_PICGU</name>
<evidence type="ECO:0000256" key="6">
    <source>
        <dbReference type="ARBA" id="ARBA00022729"/>
    </source>
</evidence>
<evidence type="ECO:0000256" key="7">
    <source>
        <dbReference type="ARBA" id="ARBA00022801"/>
    </source>
</evidence>
<evidence type="ECO:0000256" key="11">
    <source>
        <dbReference type="ARBA" id="ARBA00023295"/>
    </source>
</evidence>
<keyword evidence="9" id="KW-0325">Glycoprotein</keyword>
<keyword evidence="5" id="KW-0808">Transferase</keyword>
<evidence type="ECO:0000259" key="18">
    <source>
        <dbReference type="PROSITE" id="PS51762"/>
    </source>
</evidence>
<dbReference type="CDD" id="cd06923">
    <property type="entry name" value="ChtBD1_GH16"/>
    <property type="match status" value="1"/>
</dbReference>
<dbReference type="PROSITE" id="PS51762">
    <property type="entry name" value="GH16_2"/>
    <property type="match status" value="1"/>
</dbReference>
<dbReference type="GO" id="GO:0016757">
    <property type="term" value="F:glycosyltransferase activity"/>
    <property type="evidence" value="ECO:0007669"/>
    <property type="project" value="UniProtKB-KW"/>
</dbReference>
<dbReference type="GeneID" id="5128963"/>
<feature type="region of interest" description="Disordered" evidence="16">
    <location>
        <begin position="339"/>
        <end position="433"/>
    </location>
</feature>
<feature type="domain" description="GH16" evidence="18">
    <location>
        <begin position="70"/>
        <end position="294"/>
    </location>
</feature>
<protein>
    <recommendedName>
        <fullName evidence="14">Crh-like protein</fullName>
        <ecNumber evidence="14">3.2.-.-</ecNumber>
    </recommendedName>
</protein>
<dbReference type="Gene3D" id="2.60.120.200">
    <property type="match status" value="1"/>
</dbReference>
<dbReference type="KEGG" id="pgu:PGUG_00573"/>
<evidence type="ECO:0000256" key="2">
    <source>
        <dbReference type="ARBA" id="ARBA00004589"/>
    </source>
</evidence>
<keyword evidence="12" id="KW-0961">Cell wall biogenesis/degradation</keyword>
<feature type="compositionally biased region" description="Low complexity" evidence="16">
    <location>
        <begin position="415"/>
        <end position="433"/>
    </location>
</feature>
<evidence type="ECO:0000256" key="12">
    <source>
        <dbReference type="ARBA" id="ARBA00023316"/>
    </source>
</evidence>
<keyword evidence="20" id="KW-1185">Reference proteome</keyword>
<dbReference type="VEuPathDB" id="FungiDB:PGUG_00573"/>
<evidence type="ECO:0000256" key="16">
    <source>
        <dbReference type="SAM" id="MobiDB-lite"/>
    </source>
</evidence>
<dbReference type="PANTHER" id="PTHR10963">
    <property type="entry name" value="GLYCOSYL HYDROLASE-RELATED"/>
    <property type="match status" value="1"/>
</dbReference>
<keyword evidence="8 14" id="KW-0472">Membrane</keyword>
<dbReference type="AlphaFoldDB" id="A5DBB8"/>
<comment type="subcellular location">
    <subcellularLocation>
        <location evidence="2">Membrane</location>
        <topology evidence="2">Lipid-anchor</topology>
        <topology evidence="2">GPI-anchor</topology>
    </subcellularLocation>
</comment>
<organism evidence="19 20">
    <name type="scientific">Meyerozyma guilliermondii (strain ATCC 6260 / CBS 566 / DSM 6381 / JCM 1539 / NBRC 10279 / NRRL Y-324)</name>
    <name type="common">Yeast</name>
    <name type="synonym">Candida guilliermondii</name>
    <dbReference type="NCBI Taxonomy" id="294746"/>
    <lineage>
        <taxon>Eukaryota</taxon>
        <taxon>Fungi</taxon>
        <taxon>Dikarya</taxon>
        <taxon>Ascomycota</taxon>
        <taxon>Saccharomycotina</taxon>
        <taxon>Pichiomycetes</taxon>
        <taxon>Debaryomycetaceae</taxon>
        <taxon>Meyerozyma</taxon>
    </lineage>
</organism>
<dbReference type="EC" id="3.2.-.-" evidence="14"/>
<dbReference type="InterPro" id="IPR000757">
    <property type="entry name" value="Beta-glucanase-like"/>
</dbReference>
<dbReference type="GO" id="GO:0098552">
    <property type="term" value="C:side of membrane"/>
    <property type="evidence" value="ECO:0007669"/>
    <property type="project" value="UniProtKB-KW"/>
</dbReference>
<evidence type="ECO:0000256" key="14">
    <source>
        <dbReference type="PIRNR" id="PIRNR037299"/>
    </source>
</evidence>
<comment type="similarity">
    <text evidence="13">Belongs to the glycosyl hydrolase 16 family. CRH1 subfamily.</text>
</comment>
<dbReference type="HOGENOM" id="CLU_040459_0_0_1"/>
<evidence type="ECO:0000256" key="17">
    <source>
        <dbReference type="SAM" id="SignalP"/>
    </source>
</evidence>
<evidence type="ECO:0000256" key="3">
    <source>
        <dbReference type="ARBA" id="ARBA00022622"/>
    </source>
</evidence>
<dbReference type="CDD" id="cd02183">
    <property type="entry name" value="GH16_fungal_CRH1_transglycosylase"/>
    <property type="match status" value="1"/>
</dbReference>
<dbReference type="SUPFAM" id="SSF49899">
    <property type="entry name" value="Concanavalin A-like lectins/glucanases"/>
    <property type="match status" value="1"/>
</dbReference>
<dbReference type="GO" id="GO:0009277">
    <property type="term" value="C:fungal-type cell wall"/>
    <property type="evidence" value="ECO:0007669"/>
    <property type="project" value="UniProtKB-ARBA"/>
</dbReference>
<feature type="compositionally biased region" description="Low complexity" evidence="16">
    <location>
        <begin position="357"/>
        <end position="366"/>
    </location>
</feature>
<dbReference type="GO" id="GO:0008843">
    <property type="term" value="F:endochitinase activity"/>
    <property type="evidence" value="ECO:0007669"/>
    <property type="project" value="UniProtKB-EC"/>
</dbReference>
<feature type="active site" description="Proton donor" evidence="15">
    <location>
        <position position="163"/>
    </location>
</feature>
<feature type="signal peptide" evidence="17">
    <location>
        <begin position="1"/>
        <end position="18"/>
    </location>
</feature>
<evidence type="ECO:0000256" key="15">
    <source>
        <dbReference type="PIRSR" id="PIRSR037299-1"/>
    </source>
</evidence>
<dbReference type="InParanoid" id="A5DBB8"/>
<evidence type="ECO:0000256" key="8">
    <source>
        <dbReference type="ARBA" id="ARBA00023136"/>
    </source>
</evidence>
<feature type="chain" id="PRO_5002679329" description="Crh-like protein" evidence="17">
    <location>
        <begin position="19"/>
        <end position="452"/>
    </location>
</feature>
<evidence type="ECO:0000313" key="20">
    <source>
        <dbReference type="Proteomes" id="UP000001997"/>
    </source>
</evidence>
<dbReference type="FunCoup" id="A5DBB8">
    <property type="interactions" value="409"/>
</dbReference>
<dbReference type="InterPro" id="IPR017168">
    <property type="entry name" value="CHR-like"/>
</dbReference>
<dbReference type="EMBL" id="CH408155">
    <property type="protein sequence ID" value="EDK36475.2"/>
    <property type="molecule type" value="Genomic_DNA"/>
</dbReference>
<keyword evidence="11" id="KW-0326">Glycosidase</keyword>
<evidence type="ECO:0000313" key="19">
    <source>
        <dbReference type="EMBL" id="EDK36475.2"/>
    </source>
</evidence>
<feature type="active site" description="Nucleophile" evidence="15">
    <location>
        <position position="159"/>
    </location>
</feature>
<keyword evidence="6 17" id="KW-0732">Signal</keyword>
<dbReference type="Proteomes" id="UP000001997">
    <property type="component" value="Unassembled WGS sequence"/>
</dbReference>
<dbReference type="Pfam" id="PF00722">
    <property type="entry name" value="Glyco_hydro_16"/>
    <property type="match status" value="1"/>
</dbReference>
<dbReference type="eggNOG" id="ENOG502QVQI">
    <property type="taxonomic scope" value="Eukaryota"/>
</dbReference>
<keyword evidence="3" id="KW-0336">GPI-anchor</keyword>
<dbReference type="PIRSF" id="PIRSF037299">
    <property type="entry name" value="Glycosidase_CRH1_prd"/>
    <property type="match status" value="1"/>
</dbReference>
<feature type="compositionally biased region" description="Acidic residues" evidence="16">
    <location>
        <begin position="346"/>
        <end position="356"/>
    </location>
</feature>
<dbReference type="STRING" id="294746.A5DBB8"/>
<evidence type="ECO:0000256" key="4">
    <source>
        <dbReference type="ARBA" id="ARBA00022676"/>
    </source>
</evidence>
<dbReference type="GO" id="GO:0031505">
    <property type="term" value="P:fungal-type cell wall organization"/>
    <property type="evidence" value="ECO:0007669"/>
    <property type="project" value="UniProtKB-ARBA"/>
</dbReference>
<evidence type="ECO:0000256" key="1">
    <source>
        <dbReference type="ARBA" id="ARBA00000822"/>
    </source>
</evidence>
<keyword evidence="7 14" id="KW-0378">Hydrolase</keyword>
<reference evidence="19 20" key="1">
    <citation type="journal article" date="2009" name="Nature">
        <title>Evolution of pathogenicity and sexual reproduction in eight Candida genomes.</title>
        <authorList>
            <person name="Butler G."/>
            <person name="Rasmussen M.D."/>
            <person name="Lin M.F."/>
            <person name="Santos M.A."/>
            <person name="Sakthikumar S."/>
            <person name="Munro C.A."/>
            <person name="Rheinbay E."/>
            <person name="Grabherr M."/>
            <person name="Forche A."/>
            <person name="Reedy J.L."/>
            <person name="Agrafioti I."/>
            <person name="Arnaud M.B."/>
            <person name="Bates S."/>
            <person name="Brown A.J."/>
            <person name="Brunke S."/>
            <person name="Costanzo M.C."/>
            <person name="Fitzpatrick D.A."/>
            <person name="de Groot P.W."/>
            <person name="Harris D."/>
            <person name="Hoyer L.L."/>
            <person name="Hube B."/>
            <person name="Klis F.M."/>
            <person name="Kodira C."/>
            <person name="Lennard N."/>
            <person name="Logue M.E."/>
            <person name="Martin R."/>
            <person name="Neiman A.M."/>
            <person name="Nikolaou E."/>
            <person name="Quail M.A."/>
            <person name="Quinn J."/>
            <person name="Santos M.C."/>
            <person name="Schmitzberger F.F."/>
            <person name="Sherlock G."/>
            <person name="Shah P."/>
            <person name="Silverstein K.A."/>
            <person name="Skrzypek M.S."/>
            <person name="Soll D."/>
            <person name="Staggs R."/>
            <person name="Stansfield I."/>
            <person name="Stumpf M.P."/>
            <person name="Sudbery P.E."/>
            <person name="Srikantha T."/>
            <person name="Zeng Q."/>
            <person name="Berman J."/>
            <person name="Berriman M."/>
            <person name="Heitman J."/>
            <person name="Gow N.A."/>
            <person name="Lorenz M.C."/>
            <person name="Birren B.W."/>
            <person name="Kellis M."/>
            <person name="Cuomo C.A."/>
        </authorList>
    </citation>
    <scope>NUCLEOTIDE SEQUENCE [LARGE SCALE GENOMIC DNA]</scope>
    <source>
        <strain evidence="20">ATCC 6260 / CBS 566 / DSM 6381 / JCM 1539 / NBRC 10279 / NRRL Y-324</strain>
    </source>
</reference>